<dbReference type="GeneID" id="66565041"/>
<dbReference type="SUPFAM" id="SSF53850">
    <property type="entry name" value="Periplasmic binding protein-like II"/>
    <property type="match status" value="1"/>
</dbReference>
<dbReference type="InterPro" id="IPR006059">
    <property type="entry name" value="SBP"/>
</dbReference>
<dbReference type="OrthoDB" id="7317090at2"/>
<accession>A0A2K8QM94</accession>
<dbReference type="InterPro" id="IPR050490">
    <property type="entry name" value="Bact_solute-bd_prot1"/>
</dbReference>
<dbReference type="Proteomes" id="UP000231901">
    <property type="component" value="Chromosome"/>
</dbReference>
<evidence type="ECO:0000313" key="3">
    <source>
        <dbReference type="EMBL" id="ATZ94623.1"/>
    </source>
</evidence>
<keyword evidence="4" id="KW-1185">Reference proteome</keyword>
<comment type="subcellular location">
    <subcellularLocation>
        <location evidence="1">Periplasm</location>
    </subcellularLocation>
</comment>
<proteinExistence type="inferred from homology"/>
<organism evidence="3 4">
    <name type="scientific">Dickeya fangzhongdai</name>
    <dbReference type="NCBI Taxonomy" id="1778540"/>
    <lineage>
        <taxon>Bacteria</taxon>
        <taxon>Pseudomonadati</taxon>
        <taxon>Pseudomonadota</taxon>
        <taxon>Gammaproteobacteria</taxon>
        <taxon>Enterobacterales</taxon>
        <taxon>Pectobacteriaceae</taxon>
        <taxon>Dickeya</taxon>
    </lineage>
</organism>
<evidence type="ECO:0000256" key="2">
    <source>
        <dbReference type="ARBA" id="ARBA00008520"/>
    </source>
</evidence>
<dbReference type="Pfam" id="PF01547">
    <property type="entry name" value="SBP_bac_1"/>
    <property type="match status" value="1"/>
</dbReference>
<dbReference type="Gene3D" id="3.40.190.10">
    <property type="entry name" value="Periplasmic binding protein-like II"/>
    <property type="match status" value="2"/>
</dbReference>
<evidence type="ECO:0000256" key="1">
    <source>
        <dbReference type="ARBA" id="ARBA00004418"/>
    </source>
</evidence>
<dbReference type="EMBL" id="CP025003">
    <property type="protein sequence ID" value="ATZ94623.1"/>
    <property type="molecule type" value="Genomic_DNA"/>
</dbReference>
<sequence>MKKVILRTLIASSLALMAHQSFAADQVDLRMSWWGGNGRHQVTLKAIEEFQKQYPNIKVKAEYTGWDGHLSRLTTQIAGNTEPDVMQTNWNWLPIFSRTGDGFYDLNKVKDVLDLSQFEAKELQATTVDGKLNGIPISVTARVFYYNTETWKKSGLTAPKNWDELLNAGKVFKEKLGDQSYPLVLEHQDSLALLNSYMVQKYNIPAVDEKNKKFSYTDAQWVEFFQMYKKMVDAHVMPSAKYYASFGKSNMYEMKPWITGDWGGIYMWNSTINKYSDNLQPPAKLELGAYPMLAGAKEAGLFFKPAQMLSIGKSTKHPKEAAMLINYLLNNKEGIQALGLERGVPLSKAAVAQLRADGVIKDSDPSVAGLNLALSLPHETKTSPYFDDPQIVALFGDAIQYIDYDQKSVEETAKYFQRQADRILKRAMKE</sequence>
<dbReference type="PANTHER" id="PTHR43649:SF11">
    <property type="entry name" value="ABC TRANSPORTER SUBSTRATE-BINDING PROTEIN YESO-RELATED"/>
    <property type="match status" value="1"/>
</dbReference>
<dbReference type="RefSeq" id="WP_038919173.1">
    <property type="nucleotide sequence ID" value="NZ_BMJF01000020.1"/>
</dbReference>
<dbReference type="GO" id="GO:0042597">
    <property type="term" value="C:periplasmic space"/>
    <property type="evidence" value="ECO:0007669"/>
    <property type="project" value="UniProtKB-SubCell"/>
</dbReference>
<dbReference type="KEGG" id="dfn:CVE23_11945"/>
<protein>
    <submittedName>
        <fullName evidence="3">Carbohydrate ABC transporter substrate-binding protein</fullName>
    </submittedName>
</protein>
<evidence type="ECO:0000313" key="4">
    <source>
        <dbReference type="Proteomes" id="UP000231901"/>
    </source>
</evidence>
<dbReference type="AlphaFoldDB" id="A0A2K8QM94"/>
<dbReference type="GO" id="GO:0030313">
    <property type="term" value="C:cell envelope"/>
    <property type="evidence" value="ECO:0007669"/>
    <property type="project" value="UniProtKB-ARBA"/>
</dbReference>
<comment type="similarity">
    <text evidence="2">Belongs to the bacterial solute-binding protein 1 family.</text>
</comment>
<dbReference type="PANTHER" id="PTHR43649">
    <property type="entry name" value="ARABINOSE-BINDING PROTEIN-RELATED"/>
    <property type="match status" value="1"/>
</dbReference>
<name>A0A2K8QM94_9GAMM</name>
<reference evidence="4" key="1">
    <citation type="journal article" date="2018" name="Genome Announc.">
        <title>Complete genome sequence of a Dickeya fangzhongdai type strain causing bleeding canker of pear tree trunks.</title>
        <authorList>
            <person name="Zhao Y."/>
            <person name="Tian Y."/>
            <person name="Li X."/>
            <person name="Hu B."/>
        </authorList>
    </citation>
    <scope>NUCLEOTIDE SEQUENCE [LARGE SCALE GENOMIC DNA]</scope>
    <source>
        <strain evidence="4">DSM 101947</strain>
    </source>
</reference>
<gene>
    <name evidence="3" type="ORF">CVE23_11945</name>
</gene>